<gene>
    <name evidence="1" type="ORF">NDI37_14170</name>
</gene>
<evidence type="ECO:0000313" key="1">
    <source>
        <dbReference type="EMBL" id="MEP0865613.1"/>
    </source>
</evidence>
<proteinExistence type="predicted"/>
<evidence type="ECO:0008006" key="3">
    <source>
        <dbReference type="Google" id="ProtNLM"/>
    </source>
</evidence>
<keyword evidence="2" id="KW-1185">Reference proteome</keyword>
<comment type="caution">
    <text evidence="1">The sequence shown here is derived from an EMBL/GenBank/DDBJ whole genome shotgun (WGS) entry which is preliminary data.</text>
</comment>
<reference evidence="1 2" key="1">
    <citation type="submission" date="2022-04" db="EMBL/GenBank/DDBJ databases">
        <title>Positive selection, recombination, and allopatry shape intraspecific diversity of widespread and dominant cyanobacteria.</title>
        <authorList>
            <person name="Wei J."/>
            <person name="Shu W."/>
            <person name="Hu C."/>
        </authorList>
    </citation>
    <scope>NUCLEOTIDE SEQUENCE [LARGE SCALE GENOMIC DNA]</scope>
    <source>
        <strain evidence="1 2">GB2-A5</strain>
    </source>
</reference>
<organism evidence="1 2">
    <name type="scientific">Funiculus sociatus GB2-A5</name>
    <dbReference type="NCBI Taxonomy" id="2933946"/>
    <lineage>
        <taxon>Bacteria</taxon>
        <taxon>Bacillati</taxon>
        <taxon>Cyanobacteriota</taxon>
        <taxon>Cyanophyceae</taxon>
        <taxon>Coleofasciculales</taxon>
        <taxon>Coleofasciculaceae</taxon>
        <taxon>Funiculus</taxon>
    </lineage>
</organism>
<accession>A0ABV0JQE9</accession>
<name>A0ABV0JQE9_9CYAN</name>
<dbReference type="Proteomes" id="UP001442494">
    <property type="component" value="Unassembled WGS sequence"/>
</dbReference>
<sequence>MPKAADISSKRLISLSPEIWVKWATQIPDIVAGEILNSEFQWISRENDALIKARSVEYGDFLVLNEIQLRYKPTMPKRMRAYAALAEEKYNLPTYPVLVNIIKEGDVEIPTRYESEFAGLQARQDYRVINLWEVDAEVAFAEPSSPLIPFVPVLKNGSDESTIQRALQVLRADERLSNFETVMAFFATFVLGSSLT</sequence>
<protein>
    <recommendedName>
        <fullName evidence="3">Transposase</fullName>
    </recommendedName>
</protein>
<dbReference type="EMBL" id="JAMPKK010000029">
    <property type="protein sequence ID" value="MEP0865613.1"/>
    <property type="molecule type" value="Genomic_DNA"/>
</dbReference>
<evidence type="ECO:0000313" key="2">
    <source>
        <dbReference type="Proteomes" id="UP001442494"/>
    </source>
</evidence>